<reference evidence="4" key="1">
    <citation type="submission" date="2022-03" db="EMBL/GenBank/DDBJ databases">
        <title>Complete genome sequence of Caldinitratiruptor microaerophilus.</title>
        <authorList>
            <person name="Mukaiyama R."/>
            <person name="Nishiyama T."/>
            <person name="Ueda K."/>
        </authorList>
    </citation>
    <scope>NUCLEOTIDE SEQUENCE</scope>
    <source>
        <strain evidence="4">JCM 16183</strain>
    </source>
</reference>
<name>A0AA35CMC8_9FIRM</name>
<proteinExistence type="inferred from homology"/>
<dbReference type="AlphaFoldDB" id="A0AA35CMC8"/>
<dbReference type="InterPro" id="IPR006343">
    <property type="entry name" value="DnaB/C_C"/>
</dbReference>
<dbReference type="PANTHER" id="PTHR37293">
    <property type="entry name" value="PHAGE REPLICATION PROTEIN-RELATED"/>
    <property type="match status" value="1"/>
</dbReference>
<sequence length="367" mass="41860">MDLALALLKRGFVSFPRLLIDHAGPLELGYDELGKLLVFLSEPEVHHPEPIPGVDFRIRMGTSPDRYRNLRERLMEFADLGLVFYRESPDGTELVFNFQPMFERLEALVRDHEALEAEEAAGLAAGVPAAGIGAEVPDAEVPAAPSPASTSFLEQVRLHAPILRWAEQRLGRPLGDREVADILDWINTYGFDDRVVRAIIDEGLERGITRFSYLNQIARRWHEDGIRTLDEAEAERAEYRKVMARWGRVVNRLGLGRRLTRAEQQLLEKWSKDWGLPDEVILRACDETVYAREPNFAYLDRVLASWHAQGVRTVADAERVLQQHRRSRAHGRPAAEREGPPARSNVFLSGKSRDDIDYEQLYRRPGR</sequence>
<comment type="similarity">
    <text evidence="1">Belongs to the DnaB/DnaD family.</text>
</comment>
<dbReference type="PANTHER" id="PTHR37293:SF5">
    <property type="entry name" value="DNA REPLICATION PROTEIN"/>
    <property type="match status" value="1"/>
</dbReference>
<organism evidence="4 5">
    <name type="scientific">Caldinitratiruptor microaerophilus</name>
    <dbReference type="NCBI Taxonomy" id="671077"/>
    <lineage>
        <taxon>Bacteria</taxon>
        <taxon>Bacillati</taxon>
        <taxon>Bacillota</taxon>
        <taxon>Clostridia</taxon>
        <taxon>Eubacteriales</taxon>
        <taxon>Symbiobacteriaceae</taxon>
        <taxon>Caldinitratiruptor</taxon>
    </lineage>
</organism>
<dbReference type="InterPro" id="IPR036388">
    <property type="entry name" value="WH-like_DNA-bd_sf"/>
</dbReference>
<feature type="domain" description="DnaB/C C-terminal" evidence="3">
    <location>
        <begin position="255"/>
        <end position="319"/>
    </location>
</feature>
<dbReference type="Pfam" id="PF07261">
    <property type="entry name" value="DnaB_2"/>
    <property type="match status" value="2"/>
</dbReference>
<dbReference type="SUPFAM" id="SSF158499">
    <property type="entry name" value="DnaD domain-like"/>
    <property type="match status" value="2"/>
</dbReference>
<dbReference type="Gene3D" id="1.10.10.10">
    <property type="entry name" value="Winged helix-like DNA-binding domain superfamily/Winged helix DNA-binding domain"/>
    <property type="match status" value="1"/>
</dbReference>
<gene>
    <name evidence="4" type="ORF">caldi_30690</name>
</gene>
<evidence type="ECO:0000259" key="3">
    <source>
        <dbReference type="Pfam" id="PF07261"/>
    </source>
</evidence>
<dbReference type="Proteomes" id="UP001163687">
    <property type="component" value="Chromosome"/>
</dbReference>
<feature type="domain" description="DnaB/C C-terminal" evidence="3">
    <location>
        <begin position="164"/>
        <end position="235"/>
    </location>
</feature>
<feature type="region of interest" description="Disordered" evidence="2">
    <location>
        <begin position="323"/>
        <end position="352"/>
    </location>
</feature>
<protein>
    <recommendedName>
        <fullName evidence="3">DnaB/C C-terminal domain-containing protein</fullName>
    </recommendedName>
</protein>
<dbReference type="EMBL" id="AP025628">
    <property type="protein sequence ID" value="BDG61979.1"/>
    <property type="molecule type" value="Genomic_DNA"/>
</dbReference>
<evidence type="ECO:0000256" key="2">
    <source>
        <dbReference type="SAM" id="MobiDB-lite"/>
    </source>
</evidence>
<accession>A0AA35CMC8</accession>
<dbReference type="KEGG" id="cmic:caldi_30690"/>
<keyword evidence="5" id="KW-1185">Reference proteome</keyword>
<dbReference type="NCBIfam" id="TIGR01446">
    <property type="entry name" value="DnaD_dom"/>
    <property type="match status" value="2"/>
</dbReference>
<dbReference type="InterPro" id="IPR053162">
    <property type="entry name" value="DnaD"/>
</dbReference>
<evidence type="ECO:0000256" key="1">
    <source>
        <dbReference type="ARBA" id="ARBA00093462"/>
    </source>
</evidence>
<dbReference type="InterPro" id="IPR034829">
    <property type="entry name" value="DnaD-like_sf"/>
</dbReference>
<evidence type="ECO:0000313" key="4">
    <source>
        <dbReference type="EMBL" id="BDG61979.1"/>
    </source>
</evidence>
<dbReference type="Gene3D" id="1.10.10.630">
    <property type="entry name" value="DnaD domain-like"/>
    <property type="match status" value="2"/>
</dbReference>
<evidence type="ECO:0000313" key="5">
    <source>
        <dbReference type="Proteomes" id="UP001163687"/>
    </source>
</evidence>